<dbReference type="InterPro" id="IPR036880">
    <property type="entry name" value="Kunitz_BPTI_sf"/>
</dbReference>
<accession>A0A0D8XJV4</accession>
<dbReference type="CDD" id="cd22593">
    <property type="entry name" value="Kunitz_conkunitzin"/>
    <property type="match status" value="2"/>
</dbReference>
<dbReference type="SMART" id="SM00289">
    <property type="entry name" value="WR1"/>
    <property type="match status" value="3"/>
</dbReference>
<reference evidence="3" key="2">
    <citation type="journal article" date="2016" name="Sci. Rep.">
        <title>Dictyocaulus viviparus genome, variome and transcriptome elucidate lungworm biology and support future intervention.</title>
        <authorList>
            <person name="McNulty S.N."/>
            <person name="Strube C."/>
            <person name="Rosa B.A."/>
            <person name="Martin J.C."/>
            <person name="Tyagi R."/>
            <person name="Choi Y.J."/>
            <person name="Wang Q."/>
            <person name="Hallsworth Pepin K."/>
            <person name="Zhang X."/>
            <person name="Ozersky P."/>
            <person name="Wilson R.K."/>
            <person name="Sternberg P.W."/>
            <person name="Gasser R.B."/>
            <person name="Mitreva M."/>
        </authorList>
    </citation>
    <scope>NUCLEOTIDE SEQUENCE [LARGE SCALE GENOMIC DNA]</scope>
    <source>
        <strain evidence="3">HannoverDv2000</strain>
    </source>
</reference>
<evidence type="ECO:0000259" key="1">
    <source>
        <dbReference type="PROSITE" id="PS50279"/>
    </source>
</evidence>
<feature type="domain" description="BPTI/Kunitz inhibitor" evidence="1">
    <location>
        <begin position="161"/>
        <end position="211"/>
    </location>
</feature>
<dbReference type="PANTHER" id="PTHR46339">
    <property type="entry name" value="PROTEIN CBG15282-RELATED"/>
    <property type="match status" value="1"/>
</dbReference>
<dbReference type="InterPro" id="IPR002223">
    <property type="entry name" value="Kunitz_BPTI"/>
</dbReference>
<protein>
    <submittedName>
        <fullName evidence="2">Kunitz/Bovine pancreatic trypsin inhibitor domain protein</fullName>
    </submittedName>
</protein>
<feature type="non-terminal residue" evidence="2">
    <location>
        <position position="1"/>
    </location>
</feature>
<proteinExistence type="predicted"/>
<dbReference type="GO" id="GO:0004867">
    <property type="term" value="F:serine-type endopeptidase inhibitor activity"/>
    <property type="evidence" value="ECO:0007669"/>
    <property type="project" value="InterPro"/>
</dbReference>
<sequence>TASSNLESPNPCAISVGVPLSRCTPGVNTCGVDHFCHVGASPQTTTCCPKPSPIDRCQQPLNVGVGNANLQRWYYNSLIQQCEPCTYRGLQGNENNFLTREECESSCLVNPCKFGTPYRHRGGIVYCSASNPTVCPIGYYCHLGADVSTSVCCQAIEEDICALSWTKGEGDASLTRFYYDSLQRKCFAFNYFGIKGNQNNFLTRKQCEATCPVWINPCAIGQPILTTNHRPFRCHQYAPCLAGYYCHIGFDESTTACCLSLANPCTLGPDEGRGARSLTRWFYNRQTHQCEPFTYKGWP</sequence>
<dbReference type="Proteomes" id="UP000053766">
    <property type="component" value="Unassembled WGS sequence"/>
</dbReference>
<evidence type="ECO:0000313" key="2">
    <source>
        <dbReference type="EMBL" id="KJH44022.1"/>
    </source>
</evidence>
<dbReference type="InterPro" id="IPR006150">
    <property type="entry name" value="Cys_repeat_1"/>
</dbReference>
<dbReference type="PROSITE" id="PS50279">
    <property type="entry name" value="BPTI_KUNITZ_2"/>
    <property type="match status" value="2"/>
</dbReference>
<evidence type="ECO:0000313" key="3">
    <source>
        <dbReference type="Proteomes" id="UP000053766"/>
    </source>
</evidence>
<dbReference type="PANTHER" id="PTHR46339:SF1">
    <property type="entry name" value="BPTI_KUNITZ INHIBITOR DOMAIN-CONTAINING PROTEIN"/>
    <property type="match status" value="1"/>
</dbReference>
<dbReference type="STRING" id="29172.A0A0D8XJV4"/>
<dbReference type="Pfam" id="PF00014">
    <property type="entry name" value="Kunitz_BPTI"/>
    <property type="match status" value="3"/>
</dbReference>
<dbReference type="EMBL" id="KN716506">
    <property type="protein sequence ID" value="KJH44022.1"/>
    <property type="molecule type" value="Genomic_DNA"/>
</dbReference>
<dbReference type="Gene3D" id="4.10.410.10">
    <property type="entry name" value="Pancreatic trypsin inhibitor Kunitz domain"/>
    <property type="match status" value="3"/>
</dbReference>
<reference evidence="2 3" key="1">
    <citation type="submission" date="2013-11" db="EMBL/GenBank/DDBJ databases">
        <title>Draft genome of the bovine lungworm Dictyocaulus viviparus.</title>
        <authorList>
            <person name="Mitreva M."/>
        </authorList>
    </citation>
    <scope>NUCLEOTIDE SEQUENCE [LARGE SCALE GENOMIC DNA]</scope>
    <source>
        <strain evidence="2 3">HannoverDv2000</strain>
    </source>
</reference>
<dbReference type="AlphaFoldDB" id="A0A0D8XJV4"/>
<dbReference type="Pfam" id="PF14625">
    <property type="entry name" value="Lustrin_cystein"/>
    <property type="match status" value="3"/>
</dbReference>
<dbReference type="SUPFAM" id="SSF57362">
    <property type="entry name" value="BPTI-like"/>
    <property type="match status" value="3"/>
</dbReference>
<keyword evidence="3" id="KW-1185">Reference proteome</keyword>
<dbReference type="SMART" id="SM00131">
    <property type="entry name" value="KU"/>
    <property type="match status" value="3"/>
</dbReference>
<dbReference type="OrthoDB" id="4473401at2759"/>
<dbReference type="InterPro" id="IPR028150">
    <property type="entry name" value="Lustrin_cystein"/>
</dbReference>
<feature type="domain" description="BPTI/Kunitz inhibitor" evidence="1">
    <location>
        <begin position="57"/>
        <end position="107"/>
    </location>
</feature>
<name>A0A0D8XJV4_DICVI</name>
<organism evidence="2 3">
    <name type="scientific">Dictyocaulus viviparus</name>
    <name type="common">Bovine lungworm</name>
    <dbReference type="NCBI Taxonomy" id="29172"/>
    <lineage>
        <taxon>Eukaryota</taxon>
        <taxon>Metazoa</taxon>
        <taxon>Ecdysozoa</taxon>
        <taxon>Nematoda</taxon>
        <taxon>Chromadorea</taxon>
        <taxon>Rhabditida</taxon>
        <taxon>Rhabditina</taxon>
        <taxon>Rhabditomorpha</taxon>
        <taxon>Strongyloidea</taxon>
        <taxon>Metastrongylidae</taxon>
        <taxon>Dictyocaulus</taxon>
    </lineage>
</organism>
<dbReference type="InterPro" id="IPR053014">
    <property type="entry name" value="Cuticle_assoc_divergent"/>
</dbReference>
<gene>
    <name evidence="2" type="ORF">DICVIV_09952</name>
</gene>